<dbReference type="GO" id="GO:0004635">
    <property type="term" value="F:phosphoribosyl-AMP cyclohydrolase activity"/>
    <property type="evidence" value="ECO:0007669"/>
    <property type="project" value="UniProtKB-UniRule"/>
</dbReference>
<keyword evidence="8 11" id="KW-0028">Amino-acid biosynthesis</keyword>
<keyword evidence="9 11" id="KW-0378">Hydrolase</keyword>
<dbReference type="KEGG" id="ddf:DEFDS_1729"/>
<feature type="domain" description="Phosphoribosyl-AMP cyclohydrolase" evidence="12">
    <location>
        <begin position="31"/>
        <end position="104"/>
    </location>
</feature>
<dbReference type="InterPro" id="IPR038019">
    <property type="entry name" value="PRib_AMP_CycHydrolase_sf"/>
</dbReference>
<name>D3P8Z4_DEFDS</name>
<dbReference type="SUPFAM" id="SSF141734">
    <property type="entry name" value="HisI-like"/>
    <property type="match status" value="1"/>
</dbReference>
<evidence type="ECO:0000256" key="1">
    <source>
        <dbReference type="ARBA" id="ARBA00000024"/>
    </source>
</evidence>
<dbReference type="GO" id="GO:0008270">
    <property type="term" value="F:zinc ion binding"/>
    <property type="evidence" value="ECO:0007669"/>
    <property type="project" value="UniProtKB-UniRule"/>
</dbReference>
<evidence type="ECO:0000256" key="3">
    <source>
        <dbReference type="ARBA" id="ARBA00005169"/>
    </source>
</evidence>
<evidence type="ECO:0000256" key="4">
    <source>
        <dbReference type="ARBA" id="ARBA00005204"/>
    </source>
</evidence>
<dbReference type="Proteomes" id="UP000001520">
    <property type="component" value="Chromosome"/>
</dbReference>
<comment type="cofactor">
    <cofactor evidence="11">
        <name>Zn(2+)</name>
        <dbReference type="ChEBI" id="CHEBI:29105"/>
    </cofactor>
    <text evidence="11">Binds 1 zinc ion per subunit.</text>
</comment>
<gene>
    <name evidence="11" type="primary">hisI</name>
    <name evidence="13" type="ordered locus">DEFDS_1729</name>
</gene>
<sequence length="110" mass="12654">MKDLLKKIDWEKMNNLVPVIIQDFKTSQVLMQAYVNQEALKLTVESGNCHYFSRSKNRIWMKGETSGHIQKVKEIYVDCDGDCLLFKVDQIGVACHTGNKSCFFEKIYGA</sequence>
<dbReference type="PANTHER" id="PTHR42945:SF1">
    <property type="entry name" value="HISTIDINE BIOSYNTHESIS BIFUNCTIONAL PROTEIN HIS7"/>
    <property type="match status" value="1"/>
</dbReference>
<dbReference type="AlphaFoldDB" id="D3P8Z4"/>
<evidence type="ECO:0000313" key="14">
    <source>
        <dbReference type="Proteomes" id="UP000001520"/>
    </source>
</evidence>
<keyword evidence="14" id="KW-1185">Reference proteome</keyword>
<comment type="subcellular location">
    <subcellularLocation>
        <location evidence="11">Cytoplasm</location>
    </subcellularLocation>
</comment>
<comment type="catalytic activity">
    <reaction evidence="1 11">
        <text>1-(5-phospho-beta-D-ribosyl)-5'-AMP + H2O = 1-(5-phospho-beta-D-ribosyl)-5-[(5-phospho-beta-D-ribosylamino)methylideneamino]imidazole-4-carboxamide</text>
        <dbReference type="Rhea" id="RHEA:20049"/>
        <dbReference type="ChEBI" id="CHEBI:15377"/>
        <dbReference type="ChEBI" id="CHEBI:58435"/>
        <dbReference type="ChEBI" id="CHEBI:59457"/>
        <dbReference type="EC" id="3.5.4.19"/>
    </reaction>
</comment>
<dbReference type="HAMAP" id="MF_01021">
    <property type="entry name" value="HisI"/>
    <property type="match status" value="1"/>
</dbReference>
<organism evidence="13 14">
    <name type="scientific">Deferribacter desulfuricans (strain DSM 14783 / JCM 11476 / NBRC 101012 / SSM1)</name>
    <dbReference type="NCBI Taxonomy" id="639282"/>
    <lineage>
        <taxon>Bacteria</taxon>
        <taxon>Pseudomonadati</taxon>
        <taxon>Deferribacterota</taxon>
        <taxon>Deferribacteres</taxon>
        <taxon>Deferribacterales</taxon>
        <taxon>Deferribacteraceae</taxon>
        <taxon>Deferribacter</taxon>
    </lineage>
</organism>
<evidence type="ECO:0000256" key="9">
    <source>
        <dbReference type="ARBA" id="ARBA00022801"/>
    </source>
</evidence>
<evidence type="ECO:0000256" key="2">
    <source>
        <dbReference type="ARBA" id="ARBA00001460"/>
    </source>
</evidence>
<proteinExistence type="inferred from homology"/>
<feature type="binding site" evidence="11">
    <location>
        <position position="80"/>
    </location>
    <ligand>
        <name>Mg(2+)</name>
        <dbReference type="ChEBI" id="CHEBI:18420"/>
    </ligand>
</feature>
<dbReference type="Gene3D" id="3.10.20.810">
    <property type="entry name" value="Phosphoribosyl-AMP cyclohydrolase"/>
    <property type="match status" value="1"/>
</dbReference>
<feature type="binding site" evidence="11">
    <location>
        <position position="79"/>
    </location>
    <ligand>
        <name>Zn(2+)</name>
        <dbReference type="ChEBI" id="CHEBI:29105"/>
        <note>ligand shared between dimeric partners</note>
    </ligand>
</feature>
<keyword evidence="11" id="KW-0460">Magnesium</keyword>
<comment type="pathway">
    <text evidence="3 11">Amino-acid biosynthesis; L-histidine biosynthesis; L-histidine from 5-phospho-alpha-D-ribose 1-diphosphate: step 3/9.</text>
</comment>
<dbReference type="GO" id="GO:0000105">
    <property type="term" value="P:L-histidine biosynthetic process"/>
    <property type="evidence" value="ECO:0007669"/>
    <property type="project" value="UniProtKB-UniRule"/>
</dbReference>
<dbReference type="EMBL" id="AP011529">
    <property type="protein sequence ID" value="BAI81184.1"/>
    <property type="molecule type" value="Genomic_DNA"/>
</dbReference>
<evidence type="ECO:0000256" key="11">
    <source>
        <dbReference type="HAMAP-Rule" id="MF_01021"/>
    </source>
</evidence>
<accession>D3P8Z4</accession>
<dbReference type="GO" id="GO:0000287">
    <property type="term" value="F:magnesium ion binding"/>
    <property type="evidence" value="ECO:0007669"/>
    <property type="project" value="UniProtKB-UniRule"/>
</dbReference>
<dbReference type="InterPro" id="IPR002496">
    <property type="entry name" value="PRib_AMP_CycHydrolase_dom"/>
</dbReference>
<evidence type="ECO:0000259" key="12">
    <source>
        <dbReference type="Pfam" id="PF01502"/>
    </source>
</evidence>
<feature type="binding site" evidence="11">
    <location>
        <position position="78"/>
    </location>
    <ligand>
        <name>Mg(2+)</name>
        <dbReference type="ChEBI" id="CHEBI:18420"/>
    </ligand>
</feature>
<evidence type="ECO:0000256" key="6">
    <source>
        <dbReference type="ARBA" id="ARBA00008299"/>
    </source>
</evidence>
<keyword evidence="10 11" id="KW-0368">Histidine biosynthesis</keyword>
<protein>
    <recommendedName>
        <fullName evidence="11">Phosphoribosyl-AMP cyclohydrolase</fullName>
        <shortName evidence="11">PRA-CH</shortName>
        <ecNumber evidence="11">3.5.4.19</ecNumber>
    </recommendedName>
</protein>
<comment type="similarity">
    <text evidence="6">In the N-terminal section; belongs to the PRA-CH family.</text>
</comment>
<dbReference type="NCBIfam" id="NF000768">
    <property type="entry name" value="PRK00051.1"/>
    <property type="match status" value="1"/>
</dbReference>
<comment type="pathway">
    <text evidence="4">Amino-acid biosynthesis; L-histidine biosynthesis; L-histidine from 5-phospho-alpha-D-ribose 1-diphosphate: step 2/9.</text>
</comment>
<keyword evidence="11" id="KW-0862">Zinc</keyword>
<comment type="similarity">
    <text evidence="11">Belongs to the PRA-CH family.</text>
</comment>
<dbReference type="UniPathway" id="UPA00031">
    <property type="reaction ID" value="UER00008"/>
</dbReference>
<dbReference type="GO" id="GO:0005737">
    <property type="term" value="C:cytoplasm"/>
    <property type="evidence" value="ECO:0007669"/>
    <property type="project" value="UniProtKB-SubCell"/>
</dbReference>
<feature type="binding site" evidence="11">
    <location>
        <position position="102"/>
    </location>
    <ligand>
        <name>Zn(2+)</name>
        <dbReference type="ChEBI" id="CHEBI:29105"/>
        <note>ligand shared between dimeric partners</note>
    </ligand>
</feature>
<evidence type="ECO:0000256" key="7">
    <source>
        <dbReference type="ARBA" id="ARBA00022490"/>
    </source>
</evidence>
<comment type="similarity">
    <text evidence="5">In the C-terminal section; belongs to the PRA-PH family.</text>
</comment>
<comment type="catalytic activity">
    <reaction evidence="2">
        <text>1-(5-phospho-beta-D-ribosyl)-ATP + H2O = 1-(5-phospho-beta-D-ribosyl)-5'-AMP + diphosphate + H(+)</text>
        <dbReference type="Rhea" id="RHEA:22828"/>
        <dbReference type="ChEBI" id="CHEBI:15377"/>
        <dbReference type="ChEBI" id="CHEBI:15378"/>
        <dbReference type="ChEBI" id="CHEBI:33019"/>
        <dbReference type="ChEBI" id="CHEBI:59457"/>
        <dbReference type="ChEBI" id="CHEBI:73183"/>
        <dbReference type="EC" id="3.6.1.31"/>
    </reaction>
</comment>
<dbReference type="eggNOG" id="COG0139">
    <property type="taxonomic scope" value="Bacteria"/>
</dbReference>
<dbReference type="GO" id="GO:0004636">
    <property type="term" value="F:phosphoribosyl-ATP diphosphatase activity"/>
    <property type="evidence" value="ECO:0007669"/>
    <property type="project" value="UniProtKB-EC"/>
</dbReference>
<evidence type="ECO:0000313" key="13">
    <source>
        <dbReference type="EMBL" id="BAI81184.1"/>
    </source>
</evidence>
<comment type="subunit">
    <text evidence="11">Homodimer.</text>
</comment>
<dbReference type="RefSeq" id="WP_013008430.1">
    <property type="nucleotide sequence ID" value="NC_013939.1"/>
</dbReference>
<dbReference type="EC" id="3.5.4.19" evidence="11"/>
<dbReference type="STRING" id="639282.DEFDS_1729"/>
<dbReference type="InterPro" id="IPR026660">
    <property type="entry name" value="PRA-CH"/>
</dbReference>
<comment type="cofactor">
    <cofactor evidence="11">
        <name>Mg(2+)</name>
        <dbReference type="ChEBI" id="CHEBI:18420"/>
    </cofactor>
    <text evidence="11">Binds 1 Mg(2+) ion per subunit.</text>
</comment>
<dbReference type="HOGENOM" id="CLU_048577_5_3_0"/>
<dbReference type="OrthoDB" id="9795769at2"/>
<keyword evidence="7 11" id="KW-0963">Cytoplasm</keyword>
<dbReference type="PANTHER" id="PTHR42945">
    <property type="entry name" value="HISTIDINE BIOSYNTHESIS BIFUNCTIONAL PROTEIN"/>
    <property type="match status" value="1"/>
</dbReference>
<dbReference type="Pfam" id="PF01502">
    <property type="entry name" value="PRA-CH"/>
    <property type="match status" value="1"/>
</dbReference>
<comment type="function">
    <text evidence="11">Catalyzes the hydrolysis of the adenine ring of phosphoribosyl-AMP.</text>
</comment>
<reference evidence="13 14" key="1">
    <citation type="journal article" date="2010" name="DNA Res.">
        <title>Bacterial lifestyle in a deep-sea hydrothermal vent chimney revealed by the genome sequence of the thermophilic bacterium Deferribacter desulfuricans SSM1.</title>
        <authorList>
            <person name="Takaki Y."/>
            <person name="Shimamura S."/>
            <person name="Nakagawa S."/>
            <person name="Fukuhara Y."/>
            <person name="Horikawa H."/>
            <person name="Ankai A."/>
            <person name="Harada T."/>
            <person name="Hosoyama A."/>
            <person name="Oguchi A."/>
            <person name="Fukui S."/>
            <person name="Fujita N."/>
            <person name="Takami H."/>
            <person name="Takai K."/>
        </authorList>
    </citation>
    <scope>NUCLEOTIDE SEQUENCE [LARGE SCALE GENOMIC DNA]</scope>
    <source>
        <strain evidence="14">DSM 14783 / JCM 11476 / NBRC 101012 / SSM1</strain>
    </source>
</reference>
<evidence type="ECO:0000256" key="5">
    <source>
        <dbReference type="ARBA" id="ARBA00007731"/>
    </source>
</evidence>
<feature type="binding site" evidence="11">
    <location>
        <position position="95"/>
    </location>
    <ligand>
        <name>Zn(2+)</name>
        <dbReference type="ChEBI" id="CHEBI:29105"/>
        <note>ligand shared between dimeric partners</note>
    </ligand>
</feature>
<evidence type="ECO:0000256" key="10">
    <source>
        <dbReference type="ARBA" id="ARBA00023102"/>
    </source>
</evidence>
<evidence type="ECO:0000256" key="8">
    <source>
        <dbReference type="ARBA" id="ARBA00022605"/>
    </source>
</evidence>
<dbReference type="FunFam" id="3.10.20.810:FF:000001">
    <property type="entry name" value="Histidine biosynthesis bifunctional protein HisIE"/>
    <property type="match status" value="1"/>
</dbReference>
<keyword evidence="11" id="KW-0479">Metal-binding</keyword>
<feature type="binding site" evidence="11">
    <location>
        <position position="82"/>
    </location>
    <ligand>
        <name>Mg(2+)</name>
        <dbReference type="ChEBI" id="CHEBI:18420"/>
    </ligand>
</feature>